<dbReference type="Pfam" id="PF04773">
    <property type="entry name" value="FecR"/>
    <property type="match status" value="1"/>
</dbReference>
<dbReference type="PANTHER" id="PTHR30273">
    <property type="entry name" value="PERIPLASMIC SIGNAL SENSOR AND SIGMA FACTOR ACTIVATOR FECR-RELATED"/>
    <property type="match status" value="1"/>
</dbReference>
<proteinExistence type="predicted"/>
<evidence type="ECO:0000259" key="2">
    <source>
        <dbReference type="Pfam" id="PF04773"/>
    </source>
</evidence>
<sequence length="566" mass="62354">MSSFQNPVNQDEVCQLIDALLDGTLSGDDFEKLDHWITTNDEARQLYLDYLQIHQELPELIFRQGQAMPTDLLVVSSSRRQEKTERSEQQPSSSNNSRMAVILAIALLIPIALIVGIYVGFSSSRPIAGQDGTANPGKPNELQSEAYFANLAHARFFGELPPQIGASPILQRDYVLIQGMVELGFPNGATAVIQGPASFRVEGNDLLALDIGQCSVHAPPGAEGFRVETPEISIVDRGTRFSVNVSQNSETDVQVVEGAADVYRKPSAENVQVEVASSPLRLQEKEAMRFAFSNVWDAAHVPFDRKRYQFGLPDRIISYDVTKSEEGLARALTSVTVQRGNQIESIPMEKLIPSKLVWFHAMDNHGYLAGDRDLPTPRVAFASDEFLHTGVINIGGSKEPLTSDPVMTIDQSQDDFGTPGIAIEFDRPVRNGPGPDVVLFELQLIMNPLEGDAFHVSPLKFEDGLHSHTVTSFDLTMESPESLLLDEVYLYRFDRIPRSLEQLETIPCSPHFQAFKKQAIAVGIDLSDLGYPEGALVDGLFLQDNLADDDYLDPVFIAGLPDLAES</sequence>
<dbReference type="AlphaFoldDB" id="A0A7V9A6B4"/>
<evidence type="ECO:0000256" key="1">
    <source>
        <dbReference type="SAM" id="Phobius"/>
    </source>
</evidence>
<keyword evidence="1" id="KW-0472">Membrane</keyword>
<dbReference type="PANTHER" id="PTHR30273:SF2">
    <property type="entry name" value="PROTEIN FECR"/>
    <property type="match status" value="1"/>
</dbReference>
<comment type="caution">
    <text evidence="3">The sequence shown here is derived from an EMBL/GenBank/DDBJ whole genome shotgun (WGS) entry which is preliminary data.</text>
</comment>
<gene>
    <name evidence="3" type="ORF">HOV93_12980</name>
</gene>
<dbReference type="Gene3D" id="2.60.120.1440">
    <property type="match status" value="1"/>
</dbReference>
<dbReference type="EMBL" id="JABRWO010000003">
    <property type="protein sequence ID" value="MBA2114142.1"/>
    <property type="molecule type" value="Genomic_DNA"/>
</dbReference>
<accession>A0A7V9A6B4</accession>
<keyword evidence="1" id="KW-0812">Transmembrane</keyword>
<dbReference type="GO" id="GO:0016989">
    <property type="term" value="F:sigma factor antagonist activity"/>
    <property type="evidence" value="ECO:0007669"/>
    <property type="project" value="TreeGrafter"/>
</dbReference>
<evidence type="ECO:0000313" key="3">
    <source>
        <dbReference type="EMBL" id="MBA2114142.1"/>
    </source>
</evidence>
<evidence type="ECO:0000313" key="4">
    <source>
        <dbReference type="Proteomes" id="UP000551616"/>
    </source>
</evidence>
<feature type="domain" description="FecR protein" evidence="2">
    <location>
        <begin position="203"/>
        <end position="260"/>
    </location>
</feature>
<dbReference type="InterPro" id="IPR012373">
    <property type="entry name" value="Ferrdict_sens_TM"/>
</dbReference>
<reference evidence="3 4" key="1">
    <citation type="submission" date="2020-05" db="EMBL/GenBank/DDBJ databases">
        <title>Bremerella alba sp. nov., a novel planctomycete isolated from the surface of the macroalga Fucus spiralis.</title>
        <authorList>
            <person name="Godinho O."/>
            <person name="Botelho R."/>
            <person name="Albuquerque L."/>
            <person name="Wiegand S."/>
            <person name="Da Costa M.S."/>
            <person name="Lobo-Da-Cunha A."/>
            <person name="Jogler C."/>
            <person name="Lage O.M."/>
        </authorList>
    </citation>
    <scope>NUCLEOTIDE SEQUENCE [LARGE SCALE GENOMIC DNA]</scope>
    <source>
        <strain evidence="3 4">FF15</strain>
    </source>
</reference>
<keyword evidence="4" id="KW-1185">Reference proteome</keyword>
<dbReference type="InterPro" id="IPR006860">
    <property type="entry name" value="FecR"/>
</dbReference>
<dbReference type="RefSeq" id="WP_207395623.1">
    <property type="nucleotide sequence ID" value="NZ_JABRWO010000003.1"/>
</dbReference>
<dbReference type="Proteomes" id="UP000551616">
    <property type="component" value="Unassembled WGS sequence"/>
</dbReference>
<organism evidence="3 4">
    <name type="scientific">Bremerella alba</name>
    <dbReference type="NCBI Taxonomy" id="980252"/>
    <lineage>
        <taxon>Bacteria</taxon>
        <taxon>Pseudomonadati</taxon>
        <taxon>Planctomycetota</taxon>
        <taxon>Planctomycetia</taxon>
        <taxon>Pirellulales</taxon>
        <taxon>Pirellulaceae</taxon>
        <taxon>Bremerella</taxon>
    </lineage>
</organism>
<keyword evidence="1" id="KW-1133">Transmembrane helix</keyword>
<name>A0A7V9A6B4_9BACT</name>
<protein>
    <recommendedName>
        <fullName evidence="2">FecR protein domain-containing protein</fullName>
    </recommendedName>
</protein>
<feature type="transmembrane region" description="Helical" evidence="1">
    <location>
        <begin position="100"/>
        <end position="121"/>
    </location>
</feature>